<dbReference type="AlphaFoldDB" id="A0A6N3FLS3"/>
<evidence type="ECO:0000313" key="1">
    <source>
        <dbReference type="EMBL" id="VYU52930.1"/>
    </source>
</evidence>
<name>A0A6N3FLS3_EUBLI</name>
<organism evidence="1">
    <name type="scientific">Eubacterium limosum</name>
    <dbReference type="NCBI Taxonomy" id="1736"/>
    <lineage>
        <taxon>Bacteria</taxon>
        <taxon>Bacillati</taxon>
        <taxon>Bacillota</taxon>
        <taxon>Clostridia</taxon>
        <taxon>Eubacteriales</taxon>
        <taxon>Eubacteriaceae</taxon>
        <taxon>Eubacterium</taxon>
    </lineage>
</organism>
<reference evidence="1" key="1">
    <citation type="submission" date="2019-11" db="EMBL/GenBank/DDBJ databases">
        <authorList>
            <person name="Feng L."/>
        </authorList>
    </citation>
    <scope>NUCLEOTIDE SEQUENCE</scope>
    <source>
        <strain evidence="1">ElimosumLFYP34</strain>
    </source>
</reference>
<gene>
    <name evidence="1" type="ORF">ELLFYP34_00479</name>
</gene>
<dbReference type="InterPro" id="IPR012902">
    <property type="entry name" value="N_methyl_site"/>
</dbReference>
<dbReference type="PROSITE" id="PS00409">
    <property type="entry name" value="PROKAR_NTER_METHYL"/>
    <property type="match status" value="1"/>
</dbReference>
<accession>A0A6N3FLS3</accession>
<protein>
    <submittedName>
        <fullName evidence="1">Uncharacterized protein</fullName>
    </submittedName>
</protein>
<proteinExistence type="predicted"/>
<dbReference type="EMBL" id="CACRTR010000012">
    <property type="protein sequence ID" value="VYU52930.1"/>
    <property type="molecule type" value="Genomic_DNA"/>
</dbReference>
<sequence>MRKWFTRSREGYTLVEVLTGLFIMSMVLVLLVTSLQFGGEVTGKITGKMIRGQESRRACLFLQKQLSKSREIFVKDGRVYLQDMENPEYYNFYTIEASGTVYRNKVDKVKLEPIRAGGKSQLIHNAVRFELKLEEKNAVRLIIEFIKEEPAVDVRLYYPNEVLLR</sequence>